<sequence>MEIIHHKQEMQRDGCGARSMLLKRMLRSTLLAILIFVLCLCASQLRTPGSPRTTKTKSIDDVSDRFFFTCSNVGDIQILALTGRGVTKHVYRAQHDGEQIAVKMVIPDSLDVQECVRQCSNEHQIGLCRAFPNMKLMKEILLLIQLNHRNLLQLLGYCVRSEEITSLSTKDHGVLGVYEFAKTATSSIVQTWSLTDRLKSAWELLDLLSYLEHSPLGSLLLADLKRSHLLLRPPHSIVITDLDDVSAIEPECSNSQCIHPTSCVDGRCVGSNARHNMVRLYDLIISQLLSCSTGIERDKSLSLQQKNKATVVGVTMETSRLCRQIHDTEISAAGAASDLENIMTKLNDES</sequence>
<evidence type="ECO:0000313" key="4">
    <source>
        <dbReference type="Proteomes" id="UP000014760"/>
    </source>
</evidence>
<dbReference type="Gene3D" id="1.10.510.10">
    <property type="entry name" value="Transferase(Phosphotransferase) domain 1"/>
    <property type="match status" value="1"/>
</dbReference>
<dbReference type="GO" id="GO:0005576">
    <property type="term" value="C:extracellular region"/>
    <property type="evidence" value="ECO:0007669"/>
    <property type="project" value="TreeGrafter"/>
</dbReference>
<dbReference type="AlphaFoldDB" id="R7T451"/>
<dbReference type="PANTHER" id="PTHR46448">
    <property type="entry name" value="PROTEIN KINASE DOMAIN-CONTAINING PROTEIN"/>
    <property type="match status" value="1"/>
</dbReference>
<dbReference type="EMBL" id="AMQN01015792">
    <property type="status" value="NOT_ANNOTATED_CDS"/>
    <property type="molecule type" value="Genomic_DNA"/>
</dbReference>
<dbReference type="OrthoDB" id="4062651at2759"/>
<organism evidence="2">
    <name type="scientific">Capitella teleta</name>
    <name type="common">Polychaete worm</name>
    <dbReference type="NCBI Taxonomy" id="283909"/>
    <lineage>
        <taxon>Eukaryota</taxon>
        <taxon>Metazoa</taxon>
        <taxon>Spiralia</taxon>
        <taxon>Lophotrochozoa</taxon>
        <taxon>Annelida</taxon>
        <taxon>Polychaeta</taxon>
        <taxon>Sedentaria</taxon>
        <taxon>Scolecida</taxon>
        <taxon>Capitellidae</taxon>
        <taxon>Capitella</taxon>
    </lineage>
</organism>
<evidence type="ECO:0000313" key="3">
    <source>
        <dbReference type="EnsemblMetazoa" id="CapteP200941"/>
    </source>
</evidence>
<reference evidence="4" key="1">
    <citation type="submission" date="2012-12" db="EMBL/GenBank/DDBJ databases">
        <authorList>
            <person name="Hellsten U."/>
            <person name="Grimwood J."/>
            <person name="Chapman J.A."/>
            <person name="Shapiro H."/>
            <person name="Aerts A."/>
            <person name="Otillar R.P."/>
            <person name="Terry A.Y."/>
            <person name="Boore J.L."/>
            <person name="Simakov O."/>
            <person name="Marletaz F."/>
            <person name="Cho S.-J."/>
            <person name="Edsinger-Gonzales E."/>
            <person name="Havlak P."/>
            <person name="Kuo D.-H."/>
            <person name="Larsson T."/>
            <person name="Lv J."/>
            <person name="Arendt D."/>
            <person name="Savage R."/>
            <person name="Osoegawa K."/>
            <person name="de Jong P."/>
            <person name="Lindberg D.R."/>
            <person name="Seaver E.C."/>
            <person name="Weisblat D.A."/>
            <person name="Putnam N.H."/>
            <person name="Grigoriev I.V."/>
            <person name="Rokhsar D.S."/>
        </authorList>
    </citation>
    <scope>NUCLEOTIDE SEQUENCE</scope>
    <source>
        <strain evidence="4">I ESC-2004</strain>
    </source>
</reference>
<dbReference type="Pfam" id="PF12260">
    <property type="entry name" value="PIP49_C"/>
    <property type="match status" value="1"/>
</dbReference>
<dbReference type="PROSITE" id="PS50011">
    <property type="entry name" value="PROTEIN_KINASE_DOM"/>
    <property type="match status" value="1"/>
</dbReference>
<accession>R7T451</accession>
<dbReference type="InterPro" id="IPR022049">
    <property type="entry name" value="FAM69_kinase_dom"/>
</dbReference>
<dbReference type="EMBL" id="KB312221">
    <property type="protein sequence ID" value="ELT87667.1"/>
    <property type="molecule type" value="Genomic_DNA"/>
</dbReference>
<evidence type="ECO:0000313" key="2">
    <source>
        <dbReference type="EMBL" id="ELT87667.1"/>
    </source>
</evidence>
<feature type="domain" description="Protein kinase" evidence="1">
    <location>
        <begin position="76"/>
        <end position="350"/>
    </location>
</feature>
<reference evidence="2 4" key="2">
    <citation type="journal article" date="2013" name="Nature">
        <title>Insights into bilaterian evolution from three spiralian genomes.</title>
        <authorList>
            <person name="Simakov O."/>
            <person name="Marletaz F."/>
            <person name="Cho S.J."/>
            <person name="Edsinger-Gonzales E."/>
            <person name="Havlak P."/>
            <person name="Hellsten U."/>
            <person name="Kuo D.H."/>
            <person name="Larsson T."/>
            <person name="Lv J."/>
            <person name="Arendt D."/>
            <person name="Savage R."/>
            <person name="Osoegawa K."/>
            <person name="de Jong P."/>
            <person name="Grimwood J."/>
            <person name="Chapman J.A."/>
            <person name="Shapiro H."/>
            <person name="Aerts A."/>
            <person name="Otillar R.P."/>
            <person name="Terry A.Y."/>
            <person name="Boore J.L."/>
            <person name="Grigoriev I.V."/>
            <person name="Lindberg D.R."/>
            <person name="Seaver E.C."/>
            <person name="Weisblat D.A."/>
            <person name="Putnam N.H."/>
            <person name="Rokhsar D.S."/>
        </authorList>
    </citation>
    <scope>NUCLEOTIDE SEQUENCE</scope>
    <source>
        <strain evidence="2 4">I ESC-2004</strain>
    </source>
</reference>
<dbReference type="Proteomes" id="UP000014760">
    <property type="component" value="Unassembled WGS sequence"/>
</dbReference>
<dbReference type="InterPro" id="IPR011009">
    <property type="entry name" value="Kinase-like_dom_sf"/>
</dbReference>
<dbReference type="OMA" id="INCENIH"/>
<dbReference type="InterPro" id="IPR000719">
    <property type="entry name" value="Prot_kinase_dom"/>
</dbReference>
<dbReference type="InterPro" id="IPR042983">
    <property type="entry name" value="PKDCC"/>
</dbReference>
<dbReference type="SUPFAM" id="SSF56112">
    <property type="entry name" value="Protein kinase-like (PK-like)"/>
    <property type="match status" value="1"/>
</dbReference>
<name>R7T451_CAPTE</name>
<proteinExistence type="predicted"/>
<dbReference type="STRING" id="283909.R7T451"/>
<dbReference type="GO" id="GO:0001501">
    <property type="term" value="P:skeletal system development"/>
    <property type="evidence" value="ECO:0007669"/>
    <property type="project" value="TreeGrafter"/>
</dbReference>
<reference evidence="3" key="3">
    <citation type="submission" date="2015-06" db="UniProtKB">
        <authorList>
            <consortium name="EnsemblMetazoa"/>
        </authorList>
    </citation>
    <scope>IDENTIFICATION</scope>
</reference>
<dbReference type="GO" id="GO:0004715">
    <property type="term" value="F:non-membrane spanning protein tyrosine kinase activity"/>
    <property type="evidence" value="ECO:0007669"/>
    <property type="project" value="InterPro"/>
</dbReference>
<dbReference type="PANTHER" id="PTHR46448:SF1">
    <property type="entry name" value="PROTEIN KINASE DOMAIN-CONTAINING PROTEIN"/>
    <property type="match status" value="1"/>
</dbReference>
<dbReference type="EnsemblMetazoa" id="CapteT200941">
    <property type="protein sequence ID" value="CapteP200941"/>
    <property type="gene ID" value="CapteG200941"/>
</dbReference>
<dbReference type="HOGENOM" id="CLU_792851_0_0_1"/>
<gene>
    <name evidence="2" type="ORF">CAPTEDRAFT_200941</name>
</gene>
<keyword evidence="4" id="KW-1185">Reference proteome</keyword>
<evidence type="ECO:0000259" key="1">
    <source>
        <dbReference type="PROSITE" id="PS50011"/>
    </source>
</evidence>
<protein>
    <recommendedName>
        <fullName evidence="1">Protein kinase domain-containing protein</fullName>
    </recommendedName>
</protein>
<dbReference type="GO" id="GO:0005524">
    <property type="term" value="F:ATP binding"/>
    <property type="evidence" value="ECO:0007669"/>
    <property type="project" value="InterPro"/>
</dbReference>